<dbReference type="EMBL" id="JAIPUX010003283">
    <property type="protein sequence ID" value="KAH0623168.1"/>
    <property type="molecule type" value="Genomic_DNA"/>
</dbReference>
<dbReference type="SMART" id="SM00315">
    <property type="entry name" value="RGS"/>
    <property type="match status" value="1"/>
</dbReference>
<dbReference type="PANTHER" id="PTHR24355">
    <property type="entry name" value="G PROTEIN-COUPLED RECEPTOR KINASE/RIBOSOMAL PROTEIN S6 KINASE"/>
    <property type="match status" value="1"/>
</dbReference>
<feature type="domain" description="RGS" evidence="6">
    <location>
        <begin position="56"/>
        <end position="168"/>
    </location>
</feature>
<evidence type="ECO:0000313" key="7">
    <source>
        <dbReference type="EMBL" id="KAH0623168.1"/>
    </source>
</evidence>
<evidence type="ECO:0000256" key="2">
    <source>
        <dbReference type="ARBA" id="ARBA00022679"/>
    </source>
</evidence>
<keyword evidence="3" id="KW-0547">Nucleotide-binding</keyword>
<evidence type="ECO:0000256" key="3">
    <source>
        <dbReference type="ARBA" id="ARBA00022741"/>
    </source>
</evidence>
<comment type="caution">
    <text evidence="7">The sequence shown here is derived from an EMBL/GenBank/DDBJ whole genome shotgun (WGS) entry which is preliminary data.</text>
</comment>
<accession>A0ABQ7T1K8</accession>
<keyword evidence="4" id="KW-0418">Kinase</keyword>
<evidence type="ECO:0000256" key="4">
    <source>
        <dbReference type="ARBA" id="ARBA00022777"/>
    </source>
</evidence>
<dbReference type="Gene3D" id="1.10.167.10">
    <property type="entry name" value="Regulator of G-protein Signalling 4, domain 2"/>
    <property type="match status" value="1"/>
</dbReference>
<dbReference type="InterPro" id="IPR016137">
    <property type="entry name" value="RGS"/>
</dbReference>
<keyword evidence="5" id="KW-0067">ATP-binding</keyword>
<dbReference type="InterPro" id="IPR044926">
    <property type="entry name" value="RGS_subdomain_2"/>
</dbReference>
<evidence type="ECO:0000259" key="6">
    <source>
        <dbReference type="PROSITE" id="PS50132"/>
    </source>
</evidence>
<evidence type="ECO:0000256" key="1">
    <source>
        <dbReference type="ARBA" id="ARBA00022527"/>
    </source>
</evidence>
<name>A0ABQ7T1K8_PHRPL</name>
<dbReference type="PROSITE" id="PS50132">
    <property type="entry name" value="RGS"/>
    <property type="match status" value="1"/>
</dbReference>
<organism evidence="7 8">
    <name type="scientific">Phrynosoma platyrhinos</name>
    <name type="common">Desert horned lizard</name>
    <dbReference type="NCBI Taxonomy" id="52577"/>
    <lineage>
        <taxon>Eukaryota</taxon>
        <taxon>Metazoa</taxon>
        <taxon>Chordata</taxon>
        <taxon>Craniata</taxon>
        <taxon>Vertebrata</taxon>
        <taxon>Euteleostomi</taxon>
        <taxon>Lepidosauria</taxon>
        <taxon>Squamata</taxon>
        <taxon>Bifurcata</taxon>
        <taxon>Unidentata</taxon>
        <taxon>Episquamata</taxon>
        <taxon>Toxicofera</taxon>
        <taxon>Iguania</taxon>
        <taxon>Phrynosomatidae</taxon>
        <taxon>Phrynosomatinae</taxon>
        <taxon>Phrynosoma</taxon>
    </lineage>
</organism>
<dbReference type="Pfam" id="PF00615">
    <property type="entry name" value="RGS"/>
    <property type="match status" value="1"/>
</dbReference>
<protein>
    <recommendedName>
        <fullName evidence="6">RGS domain-containing protein</fullName>
    </recommendedName>
</protein>
<dbReference type="PANTHER" id="PTHR24355:SF26">
    <property type="entry name" value="G PROTEIN-COUPLED RECEPTOR KINASE"/>
    <property type="match status" value="1"/>
</dbReference>
<dbReference type="InterPro" id="IPR036305">
    <property type="entry name" value="RGS_sf"/>
</dbReference>
<sequence length="184" mass="21892">MHPPVFFSPRCDFAGGGGKRKGRSKKWREILRFPHISQCDDLRKSVERDYSSLCDKQPIGRLLFRQFCETRLDLLRCIHFLDAVEEYELSPDEKRKEMGEDIIRQFFNSESLGYMGEISQSLMTQCTENLQRSPCKDLFSSCVQRLHEYLRGAPFTNYQDSMYFDRFLQWKYLERQGSVWMSTH</sequence>
<keyword evidence="1" id="KW-0723">Serine/threonine-protein kinase</keyword>
<dbReference type="SUPFAM" id="SSF48097">
    <property type="entry name" value="Regulator of G-protein signaling, RGS"/>
    <property type="match status" value="1"/>
</dbReference>
<proteinExistence type="predicted"/>
<evidence type="ECO:0000313" key="8">
    <source>
        <dbReference type="Proteomes" id="UP000826234"/>
    </source>
</evidence>
<evidence type="ECO:0000256" key="5">
    <source>
        <dbReference type="ARBA" id="ARBA00022840"/>
    </source>
</evidence>
<keyword evidence="8" id="KW-1185">Reference proteome</keyword>
<keyword evidence="2" id="KW-0808">Transferase</keyword>
<gene>
    <name evidence="7" type="ORF">JD844_031199</name>
</gene>
<dbReference type="Proteomes" id="UP000826234">
    <property type="component" value="Unassembled WGS sequence"/>
</dbReference>
<reference evidence="7 8" key="1">
    <citation type="journal article" date="2022" name="Gigascience">
        <title>A chromosome-level genome assembly and annotation of the desert horned lizard, Phrynosoma platyrhinos, provides insight into chromosomal rearrangements among reptiles.</title>
        <authorList>
            <person name="Koochekian N."/>
            <person name="Ascanio A."/>
            <person name="Farleigh K."/>
            <person name="Card D.C."/>
            <person name="Schield D.R."/>
            <person name="Castoe T.A."/>
            <person name="Jezkova T."/>
        </authorList>
    </citation>
    <scope>NUCLEOTIDE SEQUENCE [LARGE SCALE GENOMIC DNA]</scope>
    <source>
        <strain evidence="7">NK-2021</strain>
    </source>
</reference>